<proteinExistence type="predicted"/>
<gene>
    <name evidence="1" type="ORF">HNP98_001071</name>
</gene>
<dbReference type="Pfam" id="PF19891">
    <property type="entry name" value="DUF6364"/>
    <property type="match status" value="1"/>
</dbReference>
<sequence>MSTNLTLTLDSQVVEQAQAYAQATGRSLDELIEAMLRASISPAATTPTLSPAVQALFGSLKVPNDFDYKESLTEALLERYSK</sequence>
<dbReference type="InterPro" id="IPR045944">
    <property type="entry name" value="DUF6364"/>
</dbReference>
<accession>A0ABX2FM90</accession>
<dbReference type="RefSeq" id="WP_173809011.1">
    <property type="nucleotide sequence ID" value="NZ_JABSNP010000004.1"/>
</dbReference>
<organism evidence="1 2">
    <name type="scientific">Hymenobacter caeli</name>
    <dbReference type="NCBI Taxonomy" id="2735894"/>
    <lineage>
        <taxon>Bacteria</taxon>
        <taxon>Pseudomonadati</taxon>
        <taxon>Bacteroidota</taxon>
        <taxon>Cytophagia</taxon>
        <taxon>Cytophagales</taxon>
        <taxon>Hymenobacteraceae</taxon>
        <taxon>Hymenobacter</taxon>
    </lineage>
</organism>
<protein>
    <recommendedName>
        <fullName evidence="3">Antitoxin</fullName>
    </recommendedName>
</protein>
<evidence type="ECO:0000313" key="1">
    <source>
        <dbReference type="EMBL" id="NRT18254.1"/>
    </source>
</evidence>
<reference evidence="1 2" key="1">
    <citation type="submission" date="2020-05" db="EMBL/GenBank/DDBJ databases">
        <title>Genomic Encyclopedia of Type Strains, Phase IV (KMG-V): Genome sequencing to study the core and pangenomes of soil and plant-associated prokaryotes.</title>
        <authorList>
            <person name="Whitman W."/>
        </authorList>
    </citation>
    <scope>NUCLEOTIDE SEQUENCE [LARGE SCALE GENOMIC DNA]</scope>
    <source>
        <strain evidence="1 2">9A</strain>
    </source>
</reference>
<evidence type="ECO:0008006" key="3">
    <source>
        <dbReference type="Google" id="ProtNLM"/>
    </source>
</evidence>
<keyword evidence="2" id="KW-1185">Reference proteome</keyword>
<name>A0ABX2FM90_9BACT</name>
<evidence type="ECO:0000313" key="2">
    <source>
        <dbReference type="Proteomes" id="UP000779507"/>
    </source>
</evidence>
<dbReference type="Proteomes" id="UP000779507">
    <property type="component" value="Unassembled WGS sequence"/>
</dbReference>
<dbReference type="EMBL" id="JABSNP010000004">
    <property type="protein sequence ID" value="NRT18254.1"/>
    <property type="molecule type" value="Genomic_DNA"/>
</dbReference>
<comment type="caution">
    <text evidence="1">The sequence shown here is derived from an EMBL/GenBank/DDBJ whole genome shotgun (WGS) entry which is preliminary data.</text>
</comment>
<dbReference type="SUPFAM" id="SSF47598">
    <property type="entry name" value="Ribbon-helix-helix"/>
    <property type="match status" value="1"/>
</dbReference>
<dbReference type="InterPro" id="IPR010985">
    <property type="entry name" value="Ribbon_hlx_hlx"/>
</dbReference>